<dbReference type="EMBL" id="AEUP01000004">
    <property type="protein sequence ID" value="EGE48840.1"/>
    <property type="molecule type" value="Genomic_DNA"/>
</dbReference>
<dbReference type="Pfam" id="PF02597">
    <property type="entry name" value="ThiS"/>
    <property type="match status" value="1"/>
</dbReference>
<dbReference type="GO" id="GO:1990133">
    <property type="term" value="C:molybdopterin adenylyltransferase complex"/>
    <property type="evidence" value="ECO:0007669"/>
    <property type="project" value="TreeGrafter"/>
</dbReference>
<dbReference type="GO" id="GO:0006777">
    <property type="term" value="P:Mo-molybdopterin cofactor biosynthetic process"/>
    <property type="evidence" value="ECO:0007669"/>
    <property type="project" value="InterPro"/>
</dbReference>
<evidence type="ECO:0000256" key="1">
    <source>
        <dbReference type="ARBA" id="ARBA00022741"/>
    </source>
</evidence>
<comment type="caution">
    <text evidence="4">The sequence shown here is derived from an EMBL/GenBank/DDBJ whole genome shotgun (WGS) entry which is preliminary data.</text>
</comment>
<name>F1YQF5_9PROT</name>
<dbReference type="SUPFAM" id="SSF54285">
    <property type="entry name" value="MoaD/ThiS"/>
    <property type="match status" value="1"/>
</dbReference>
<dbReference type="Proteomes" id="UP000018454">
    <property type="component" value="Unassembled WGS sequence"/>
</dbReference>
<accession>F1YQF5</accession>
<evidence type="ECO:0000313" key="5">
    <source>
        <dbReference type="Proteomes" id="UP000018454"/>
    </source>
</evidence>
<dbReference type="Gene3D" id="3.10.20.30">
    <property type="match status" value="1"/>
</dbReference>
<sequence>MADETAENSNRSRQAMTGSVNILYFAALREQLGREGQQVTLPSNSVPVAALVQELRLHDAKLDEVFAATPRIRVAINQKLGGFDTCVQPGDELAFFPPMTGG</sequence>
<dbReference type="CDD" id="cd00754">
    <property type="entry name" value="Ubl_MoaD"/>
    <property type="match status" value="1"/>
</dbReference>
<reference evidence="4 5" key="1">
    <citation type="journal article" date="2011" name="Science">
        <title>Drosophila microbiome modulates host developmental and metabolic homeostasis via insulin signaling.</title>
        <authorList>
            <person name="Shin S.C."/>
            <person name="Kim S.H."/>
            <person name="You H."/>
            <person name="Kim B."/>
            <person name="Kim A.C."/>
            <person name="Lee K.A."/>
            <person name="Yoon J.H."/>
            <person name="Ryu J.H."/>
            <person name="Lee W.J."/>
        </authorList>
    </citation>
    <scope>NUCLEOTIDE SEQUENCE [LARGE SCALE GENOMIC DNA]</scope>
    <source>
        <strain evidence="4 5">DM001</strain>
    </source>
</reference>
<gene>
    <name evidence="4" type="primary">moaD</name>
    <name evidence="4" type="ORF">APO_0119</name>
</gene>
<keyword evidence="1" id="KW-0547">Nucleotide-binding</keyword>
<dbReference type="InterPro" id="IPR016155">
    <property type="entry name" value="Mopterin_synth/thiamin_S_b"/>
</dbReference>
<dbReference type="InterPro" id="IPR012675">
    <property type="entry name" value="Beta-grasp_dom_sf"/>
</dbReference>
<evidence type="ECO:0000256" key="3">
    <source>
        <dbReference type="ARBA" id="ARBA00024247"/>
    </source>
</evidence>
<comment type="similarity">
    <text evidence="2">Belongs to the MoaD family.</text>
</comment>
<dbReference type="InterPro" id="IPR044672">
    <property type="entry name" value="MOCS2A"/>
</dbReference>
<dbReference type="PANTHER" id="PTHR33359:SF1">
    <property type="entry name" value="MOLYBDOPTERIN SYNTHASE SULFUR CARRIER SUBUNIT"/>
    <property type="match status" value="1"/>
</dbReference>
<dbReference type="AlphaFoldDB" id="F1YQF5"/>
<evidence type="ECO:0000256" key="2">
    <source>
        <dbReference type="ARBA" id="ARBA00024200"/>
    </source>
</evidence>
<evidence type="ECO:0000313" key="4">
    <source>
        <dbReference type="EMBL" id="EGE48840.1"/>
    </source>
</evidence>
<organism evidence="4 5">
    <name type="scientific">Acetobacter pomorum DM001</name>
    <dbReference type="NCBI Taxonomy" id="945681"/>
    <lineage>
        <taxon>Bacteria</taxon>
        <taxon>Pseudomonadati</taxon>
        <taxon>Pseudomonadota</taxon>
        <taxon>Alphaproteobacteria</taxon>
        <taxon>Acetobacterales</taxon>
        <taxon>Acetobacteraceae</taxon>
        <taxon>Acetobacter</taxon>
    </lineage>
</organism>
<dbReference type="InterPro" id="IPR003749">
    <property type="entry name" value="ThiS/MoaD-like"/>
</dbReference>
<protein>
    <recommendedName>
        <fullName evidence="3">Molybdopterin synthase sulfur carrier subunit</fullName>
    </recommendedName>
</protein>
<dbReference type="PANTHER" id="PTHR33359">
    <property type="entry name" value="MOLYBDOPTERIN SYNTHASE SULFUR CARRIER SUBUNIT"/>
    <property type="match status" value="1"/>
</dbReference>
<dbReference type="GO" id="GO:0000166">
    <property type="term" value="F:nucleotide binding"/>
    <property type="evidence" value="ECO:0007669"/>
    <property type="project" value="UniProtKB-KW"/>
</dbReference>
<proteinExistence type="inferred from homology"/>